<protein>
    <submittedName>
        <fullName evidence="2">Cuticle protein 1</fullName>
    </submittedName>
</protein>
<keyword evidence="3" id="KW-1185">Reference proteome</keyword>
<evidence type="ECO:0000313" key="3">
    <source>
        <dbReference type="Proteomes" id="UP000053268"/>
    </source>
</evidence>
<accession>A0A194PUF6</accession>
<dbReference type="Proteomes" id="UP000053268">
    <property type="component" value="Unassembled WGS sequence"/>
</dbReference>
<keyword evidence="1" id="KW-1133">Transmembrane helix</keyword>
<feature type="transmembrane region" description="Helical" evidence="1">
    <location>
        <begin position="26"/>
        <end position="46"/>
    </location>
</feature>
<dbReference type="EMBL" id="KQ459593">
    <property type="protein sequence ID" value="KPI96608.1"/>
    <property type="molecule type" value="Genomic_DNA"/>
</dbReference>
<keyword evidence="1" id="KW-0472">Membrane</keyword>
<organism evidence="2 3">
    <name type="scientific">Papilio xuthus</name>
    <name type="common">Asian swallowtail butterfly</name>
    <dbReference type="NCBI Taxonomy" id="66420"/>
    <lineage>
        <taxon>Eukaryota</taxon>
        <taxon>Metazoa</taxon>
        <taxon>Ecdysozoa</taxon>
        <taxon>Arthropoda</taxon>
        <taxon>Hexapoda</taxon>
        <taxon>Insecta</taxon>
        <taxon>Pterygota</taxon>
        <taxon>Neoptera</taxon>
        <taxon>Endopterygota</taxon>
        <taxon>Lepidoptera</taxon>
        <taxon>Glossata</taxon>
        <taxon>Ditrysia</taxon>
        <taxon>Papilionoidea</taxon>
        <taxon>Papilionidae</taxon>
        <taxon>Papilioninae</taxon>
        <taxon>Papilio</taxon>
    </lineage>
</organism>
<name>A0A194PUF6_PAPXU</name>
<gene>
    <name evidence="2" type="ORF">RR46_12638</name>
</gene>
<dbReference type="AlphaFoldDB" id="A0A194PUF6"/>
<sequence>MPGLHYSSPVIKLKASLQLTTGNPTMIAFAAVLGFASAGLIAPLVYTGNAGDAQAAAINANVAANDYARNIIEKQSLLEEDVLRNNNAAIRRAIDTGRDLHERAYWGDVVASQNYIAAAQSQAAGLDGAAAGARAAYQSAQLSSIAPLGYAGYGAHGIAPYGLRAW</sequence>
<reference evidence="2 3" key="1">
    <citation type="journal article" date="2015" name="Nat. Commun.">
        <title>Outbred genome sequencing and CRISPR/Cas9 gene editing in butterflies.</title>
        <authorList>
            <person name="Li X."/>
            <person name="Fan D."/>
            <person name="Zhang W."/>
            <person name="Liu G."/>
            <person name="Zhang L."/>
            <person name="Zhao L."/>
            <person name="Fang X."/>
            <person name="Chen L."/>
            <person name="Dong Y."/>
            <person name="Chen Y."/>
            <person name="Ding Y."/>
            <person name="Zhao R."/>
            <person name="Feng M."/>
            <person name="Zhu Y."/>
            <person name="Feng Y."/>
            <person name="Jiang X."/>
            <person name="Zhu D."/>
            <person name="Xiang H."/>
            <person name="Feng X."/>
            <person name="Li S."/>
            <person name="Wang J."/>
            <person name="Zhang G."/>
            <person name="Kronforst M.R."/>
            <person name="Wang W."/>
        </authorList>
    </citation>
    <scope>NUCLEOTIDE SEQUENCE [LARGE SCALE GENOMIC DNA]</scope>
    <source>
        <strain evidence="2">Ya'a_city_454_Px</strain>
        <tissue evidence="2">Whole body</tissue>
    </source>
</reference>
<evidence type="ECO:0000256" key="1">
    <source>
        <dbReference type="SAM" id="Phobius"/>
    </source>
</evidence>
<proteinExistence type="predicted"/>
<keyword evidence="1" id="KW-0812">Transmembrane</keyword>
<evidence type="ECO:0000313" key="2">
    <source>
        <dbReference type="EMBL" id="KPI96608.1"/>
    </source>
</evidence>